<dbReference type="PANTHER" id="PTHR33064:SF37">
    <property type="entry name" value="RIBONUCLEASE H"/>
    <property type="match status" value="1"/>
</dbReference>
<dbReference type="Pfam" id="PF00078">
    <property type="entry name" value="RVT_1"/>
    <property type="match status" value="1"/>
</dbReference>
<evidence type="ECO:0000313" key="2">
    <source>
        <dbReference type="EMBL" id="KAK9685246.1"/>
    </source>
</evidence>
<keyword evidence="2" id="KW-0808">Transferase</keyword>
<dbReference type="PANTHER" id="PTHR33064">
    <property type="entry name" value="POL PROTEIN"/>
    <property type="match status" value="1"/>
</dbReference>
<dbReference type="GO" id="GO:0003964">
    <property type="term" value="F:RNA-directed DNA polymerase activity"/>
    <property type="evidence" value="ECO:0007669"/>
    <property type="project" value="UniProtKB-KW"/>
</dbReference>
<dbReference type="InterPro" id="IPR043502">
    <property type="entry name" value="DNA/RNA_pol_sf"/>
</dbReference>
<protein>
    <submittedName>
        <fullName evidence="2">Reverse transcriptase (RNA-dependent DNA polymerase)</fullName>
    </submittedName>
</protein>
<feature type="domain" description="Reverse transcriptase" evidence="1">
    <location>
        <begin position="1"/>
        <end position="106"/>
    </location>
</feature>
<dbReference type="InterPro" id="IPR043128">
    <property type="entry name" value="Rev_trsase/Diguanyl_cyclase"/>
</dbReference>
<keyword evidence="3" id="KW-1185">Reference proteome</keyword>
<accession>A0AAW1I8P8</accession>
<organism evidence="2 3">
    <name type="scientific">Popillia japonica</name>
    <name type="common">Japanese beetle</name>
    <dbReference type="NCBI Taxonomy" id="7064"/>
    <lineage>
        <taxon>Eukaryota</taxon>
        <taxon>Metazoa</taxon>
        <taxon>Ecdysozoa</taxon>
        <taxon>Arthropoda</taxon>
        <taxon>Hexapoda</taxon>
        <taxon>Insecta</taxon>
        <taxon>Pterygota</taxon>
        <taxon>Neoptera</taxon>
        <taxon>Endopterygota</taxon>
        <taxon>Coleoptera</taxon>
        <taxon>Polyphaga</taxon>
        <taxon>Scarabaeiformia</taxon>
        <taxon>Scarabaeidae</taxon>
        <taxon>Rutelinae</taxon>
        <taxon>Popillia</taxon>
    </lineage>
</organism>
<dbReference type="InterPro" id="IPR051320">
    <property type="entry name" value="Viral_Replic_Matur_Polypro"/>
</dbReference>
<dbReference type="SUPFAM" id="SSF56672">
    <property type="entry name" value="DNA/RNA polymerases"/>
    <property type="match status" value="1"/>
</dbReference>
<dbReference type="Gene3D" id="3.30.70.270">
    <property type="match status" value="1"/>
</dbReference>
<sequence>MQFPESQKYTSFVTPDAQYEFLKVSFGICNSPAIFQRFINDVFRDHIQKGEVLTYMDDLIIVAKDMCEGLSRLRNVLKTAEEYGLKIQWKKCQFLKNSIEYLGHHIEFNQIRPAKAKIEAVLRVPKQET</sequence>
<proteinExistence type="predicted"/>
<comment type="caution">
    <text evidence="2">The sequence shown here is derived from an EMBL/GenBank/DDBJ whole genome shotgun (WGS) entry which is preliminary data.</text>
</comment>
<dbReference type="AlphaFoldDB" id="A0AAW1I8P8"/>
<dbReference type="CDD" id="cd01647">
    <property type="entry name" value="RT_LTR"/>
    <property type="match status" value="1"/>
</dbReference>
<dbReference type="InterPro" id="IPR000477">
    <property type="entry name" value="RT_dom"/>
</dbReference>
<evidence type="ECO:0000259" key="1">
    <source>
        <dbReference type="PROSITE" id="PS50878"/>
    </source>
</evidence>
<reference evidence="2 3" key="1">
    <citation type="journal article" date="2024" name="BMC Genomics">
        <title>De novo assembly and annotation of Popillia japonica's genome with initial clues to its potential as an invasive pest.</title>
        <authorList>
            <person name="Cucini C."/>
            <person name="Boschi S."/>
            <person name="Funari R."/>
            <person name="Cardaioli E."/>
            <person name="Iannotti N."/>
            <person name="Marturano G."/>
            <person name="Paoli F."/>
            <person name="Bruttini M."/>
            <person name="Carapelli A."/>
            <person name="Frati F."/>
            <person name="Nardi F."/>
        </authorList>
    </citation>
    <scope>NUCLEOTIDE SEQUENCE [LARGE SCALE GENOMIC DNA]</scope>
    <source>
        <strain evidence="2">DMR45628</strain>
    </source>
</reference>
<dbReference type="Gene3D" id="3.10.10.10">
    <property type="entry name" value="HIV Type 1 Reverse Transcriptase, subunit A, domain 1"/>
    <property type="match status" value="1"/>
</dbReference>
<dbReference type="EMBL" id="JASPKY010000792">
    <property type="protein sequence ID" value="KAK9685246.1"/>
    <property type="molecule type" value="Genomic_DNA"/>
</dbReference>
<evidence type="ECO:0000313" key="3">
    <source>
        <dbReference type="Proteomes" id="UP001458880"/>
    </source>
</evidence>
<dbReference type="Proteomes" id="UP001458880">
    <property type="component" value="Unassembled WGS sequence"/>
</dbReference>
<keyword evidence="2" id="KW-0695">RNA-directed DNA polymerase</keyword>
<name>A0AAW1I8P8_POPJA</name>
<gene>
    <name evidence="2" type="ORF">QE152_g38182</name>
</gene>
<dbReference type="PROSITE" id="PS50878">
    <property type="entry name" value="RT_POL"/>
    <property type="match status" value="1"/>
</dbReference>
<dbReference type="FunFam" id="3.30.70.270:FF:000003">
    <property type="entry name" value="Transposon Ty3-G Gag-Pol polyprotein"/>
    <property type="match status" value="1"/>
</dbReference>
<keyword evidence="2" id="KW-0548">Nucleotidyltransferase</keyword>